<keyword evidence="4 7" id="KW-1133">Transmembrane helix</keyword>
<feature type="transmembrane region" description="Helical" evidence="7">
    <location>
        <begin position="295"/>
        <end position="314"/>
    </location>
</feature>
<comment type="subcellular location">
    <subcellularLocation>
        <location evidence="1">Membrane</location>
        <topology evidence="1">Multi-pass membrane protein</topology>
    </subcellularLocation>
</comment>
<evidence type="ECO:0000256" key="6">
    <source>
        <dbReference type="RuleBase" id="RU362091"/>
    </source>
</evidence>
<evidence type="ECO:0000256" key="2">
    <source>
        <dbReference type="ARBA" id="ARBA00006434"/>
    </source>
</evidence>
<dbReference type="GO" id="GO:0005886">
    <property type="term" value="C:plasma membrane"/>
    <property type="evidence" value="ECO:0007669"/>
    <property type="project" value="TreeGrafter"/>
</dbReference>
<comment type="similarity">
    <text evidence="2 6">Belongs to the sodium:solute symporter (SSF) (TC 2.A.21) family.</text>
</comment>
<dbReference type="KEGG" id="ttf:THTE_1493"/>
<dbReference type="Gene3D" id="1.20.1730.10">
    <property type="entry name" value="Sodium/glucose cotransporter"/>
    <property type="match status" value="1"/>
</dbReference>
<feature type="transmembrane region" description="Helical" evidence="7">
    <location>
        <begin position="61"/>
        <end position="83"/>
    </location>
</feature>
<gene>
    <name evidence="8" type="ORF">THTE_1493</name>
</gene>
<dbReference type="PANTHER" id="PTHR11819:SF195">
    <property type="entry name" value="SODIUM_GLUCOSE COTRANSPORTER 4"/>
    <property type="match status" value="1"/>
</dbReference>
<dbReference type="NCBIfam" id="TIGR00813">
    <property type="entry name" value="sss"/>
    <property type="match status" value="1"/>
</dbReference>
<dbReference type="Pfam" id="PF00474">
    <property type="entry name" value="SSF"/>
    <property type="match status" value="1"/>
</dbReference>
<evidence type="ECO:0000313" key="8">
    <source>
        <dbReference type="EMBL" id="ASV74095.1"/>
    </source>
</evidence>
<keyword evidence="5 7" id="KW-0472">Membrane</keyword>
<feature type="transmembrane region" description="Helical" evidence="7">
    <location>
        <begin position="335"/>
        <end position="361"/>
    </location>
</feature>
<feature type="transmembrane region" description="Helical" evidence="7">
    <location>
        <begin position="398"/>
        <end position="427"/>
    </location>
</feature>
<dbReference type="RefSeq" id="WP_237260207.1">
    <property type="nucleotide sequence ID" value="NZ_CP018477.1"/>
</dbReference>
<feature type="transmembrane region" description="Helical" evidence="7">
    <location>
        <begin position="252"/>
        <end position="275"/>
    </location>
</feature>
<feature type="transmembrane region" description="Helical" evidence="7">
    <location>
        <begin position="529"/>
        <end position="550"/>
    </location>
</feature>
<name>A0A286RDR1_9BACT</name>
<dbReference type="PROSITE" id="PS50283">
    <property type="entry name" value="NA_SOLUT_SYMP_3"/>
    <property type="match status" value="1"/>
</dbReference>
<dbReference type="PANTHER" id="PTHR11819">
    <property type="entry name" value="SOLUTE CARRIER FAMILY 5"/>
    <property type="match status" value="1"/>
</dbReference>
<evidence type="ECO:0000256" key="5">
    <source>
        <dbReference type="ARBA" id="ARBA00023136"/>
    </source>
</evidence>
<feature type="transmembrane region" description="Helical" evidence="7">
    <location>
        <begin position="136"/>
        <end position="156"/>
    </location>
</feature>
<accession>A0A286RDR1</accession>
<proteinExistence type="inferred from homology"/>
<feature type="transmembrane region" description="Helical" evidence="7">
    <location>
        <begin position="177"/>
        <end position="201"/>
    </location>
</feature>
<feature type="transmembrane region" description="Helical" evidence="7">
    <location>
        <begin position="580"/>
        <end position="600"/>
    </location>
</feature>
<dbReference type="AlphaFoldDB" id="A0A286RDR1"/>
<feature type="transmembrane region" description="Helical" evidence="7">
    <location>
        <begin position="468"/>
        <end position="492"/>
    </location>
</feature>
<dbReference type="InterPro" id="IPR001734">
    <property type="entry name" value="Na/solute_symporter"/>
</dbReference>
<feature type="transmembrane region" description="Helical" evidence="7">
    <location>
        <begin position="104"/>
        <end position="124"/>
    </location>
</feature>
<evidence type="ECO:0000256" key="7">
    <source>
        <dbReference type="SAM" id="Phobius"/>
    </source>
</evidence>
<dbReference type="EMBL" id="CP018477">
    <property type="protein sequence ID" value="ASV74095.1"/>
    <property type="molecule type" value="Genomic_DNA"/>
</dbReference>
<evidence type="ECO:0000256" key="3">
    <source>
        <dbReference type="ARBA" id="ARBA00022692"/>
    </source>
</evidence>
<dbReference type="Proteomes" id="UP000215086">
    <property type="component" value="Chromosome"/>
</dbReference>
<organism evidence="8 9">
    <name type="scientific">Thermogutta terrifontis</name>
    <dbReference type="NCBI Taxonomy" id="1331910"/>
    <lineage>
        <taxon>Bacteria</taxon>
        <taxon>Pseudomonadati</taxon>
        <taxon>Planctomycetota</taxon>
        <taxon>Planctomycetia</taxon>
        <taxon>Pirellulales</taxon>
        <taxon>Thermoguttaceae</taxon>
        <taxon>Thermogutta</taxon>
    </lineage>
</organism>
<keyword evidence="3 7" id="KW-0812">Transmembrane</keyword>
<feature type="transmembrane region" description="Helical" evidence="7">
    <location>
        <begin position="499"/>
        <end position="523"/>
    </location>
</feature>
<evidence type="ECO:0000256" key="4">
    <source>
        <dbReference type="ARBA" id="ARBA00022989"/>
    </source>
</evidence>
<feature type="transmembrane region" description="Helical" evidence="7">
    <location>
        <begin position="221"/>
        <end position="245"/>
    </location>
</feature>
<reference evidence="8 9" key="1">
    <citation type="journal article" name="Front. Microbiol.">
        <title>Sugar Metabolism of the First Thermophilic Planctomycete Thermogutta terrifontis: Comparative Genomic and Transcriptomic Approaches.</title>
        <authorList>
            <person name="Elcheninov A.G."/>
            <person name="Menzel P."/>
            <person name="Gudbergsdottir S.R."/>
            <person name="Slesarev A.I."/>
            <person name="Kadnikov V.V."/>
            <person name="Krogh A."/>
            <person name="Bonch-Osmolovskaya E.A."/>
            <person name="Peng X."/>
            <person name="Kublanov I.V."/>
        </authorList>
    </citation>
    <scope>NUCLEOTIDE SEQUENCE [LARGE SCALE GENOMIC DNA]</scope>
    <source>
        <strain evidence="8 9">R1</strain>
    </source>
</reference>
<keyword evidence="9" id="KW-1185">Reference proteome</keyword>
<dbReference type="GO" id="GO:0005412">
    <property type="term" value="F:D-glucose:sodium symporter activity"/>
    <property type="evidence" value="ECO:0007669"/>
    <property type="project" value="TreeGrafter"/>
</dbReference>
<feature type="transmembrane region" description="Helical" evidence="7">
    <location>
        <begin position="439"/>
        <end position="462"/>
    </location>
</feature>
<dbReference type="InterPro" id="IPR038377">
    <property type="entry name" value="Na/Glc_symporter_sf"/>
</dbReference>
<evidence type="ECO:0000256" key="1">
    <source>
        <dbReference type="ARBA" id="ARBA00004141"/>
    </source>
</evidence>
<protein>
    <submittedName>
        <fullName evidence="8">Sodium/myo-inositol cotransporter</fullName>
    </submittedName>
</protein>
<sequence length="784" mass="86273">MIRMSWRQFLSNLCMPQAGQRSTQTAAALLAVGTSVFFGPHALAAEPGGTISQFSRVTLSWLDLTIIFGYLIGIILLGCLAGLRRQGVRGTDYFLASRSLPWPMIGMALFATNISTIHLVSFAQNGFTSGLTYGNYEWMAAFTLIILSLFFAPFYLRANVATLPDFLERRYNRACRDYLAILSIFSAVVVHIGFSLLTGAIVLEGTILPAFVNGNPEQYRFWTVLGMCGATAIYTIVGGLLAVVWTETIQTIVLLTGAACITWIGMNMIGGWHGLKEAVHPVNLSILRSSADPTGVTWYAVFLGYPVLGVWYWCTDQTIVQRVLGARDENHARIGPLFAGFLKILPVFLFVLPGVICLGLVNTGKLPPLPTTIDGSPDTQKTYTHMINLLLAPGYRGIVIAALLAALMSTVSGALNSIATLFSYDIYKRWRGEVSDRHLVWVGRIATFVAMCIAVAWTMALGRRDTTIFQAMVDVFPVVAPPTAVVFLWGVFWRRTSAWAAFIILVGGSLLGVGVFILTWMGILKINSLFMAFILFCIESVLIVILSLLLPHKHTPESLALVWEKPWHALRGENAWRGLLDYRVFAALLFATMVGLYWAFTSPHAYYPIRGQLEVDGQPAVGLEIFLDAEDDHLDERLITDQNGIFTYGSTLRAGGAPDKTALRVVVVRPVWDYLVEVVQKTNGDQPEEKSTILAAIPHGTHVEEKEEGGQRKFTWRDAQGEHRVVVPVSAHVELRRAPDITQDSIWAEGAHLSVVASPHERLQRLSLRTQRAAALLPPGKAAG</sequence>
<evidence type="ECO:0000313" key="9">
    <source>
        <dbReference type="Proteomes" id="UP000215086"/>
    </source>
</evidence>